<proteinExistence type="inferred from homology"/>
<protein>
    <submittedName>
        <fullName evidence="10">ABC transporter permease</fullName>
    </submittedName>
</protein>
<dbReference type="PANTHER" id="PTHR30294:SF47">
    <property type="entry name" value="INNER MEMBRANE TRANSPORT PERMEASE YHHJ"/>
    <property type="match status" value="1"/>
</dbReference>
<dbReference type="GO" id="GO:0005886">
    <property type="term" value="C:plasma membrane"/>
    <property type="evidence" value="ECO:0007669"/>
    <property type="project" value="UniProtKB-SubCell"/>
</dbReference>
<feature type="transmembrane region" description="Helical" evidence="8">
    <location>
        <begin position="347"/>
        <end position="365"/>
    </location>
</feature>
<dbReference type="EMBL" id="SSMD01000010">
    <property type="protein sequence ID" value="THD71818.1"/>
    <property type="molecule type" value="Genomic_DNA"/>
</dbReference>
<keyword evidence="11" id="KW-1185">Reference proteome</keyword>
<dbReference type="PROSITE" id="PS51012">
    <property type="entry name" value="ABC_TM2"/>
    <property type="match status" value="1"/>
</dbReference>
<evidence type="ECO:0000256" key="5">
    <source>
        <dbReference type="ARBA" id="ARBA00022692"/>
    </source>
</evidence>
<comment type="similarity">
    <text evidence="2">Belongs to the ABC-2 integral membrane protein family.</text>
</comment>
<evidence type="ECO:0000256" key="2">
    <source>
        <dbReference type="ARBA" id="ARBA00007783"/>
    </source>
</evidence>
<dbReference type="Pfam" id="PF12698">
    <property type="entry name" value="ABC2_membrane_3"/>
    <property type="match status" value="1"/>
</dbReference>
<feature type="transmembrane region" description="Helical" evidence="8">
    <location>
        <begin position="181"/>
        <end position="198"/>
    </location>
</feature>
<evidence type="ECO:0000313" key="10">
    <source>
        <dbReference type="EMBL" id="THD71818.1"/>
    </source>
</evidence>
<comment type="subcellular location">
    <subcellularLocation>
        <location evidence="1">Cell membrane</location>
        <topology evidence="1">Multi-pass membrane protein</topology>
    </subcellularLocation>
</comment>
<dbReference type="InterPro" id="IPR051449">
    <property type="entry name" value="ABC-2_transporter_component"/>
</dbReference>
<comment type="caution">
    <text evidence="10">The sequence shown here is derived from an EMBL/GenBank/DDBJ whole genome shotgun (WGS) entry which is preliminary data.</text>
</comment>
<evidence type="ECO:0000256" key="6">
    <source>
        <dbReference type="ARBA" id="ARBA00022989"/>
    </source>
</evidence>
<keyword evidence="3" id="KW-0813">Transport</keyword>
<evidence type="ECO:0000256" key="8">
    <source>
        <dbReference type="SAM" id="Phobius"/>
    </source>
</evidence>
<name>A0A4S3M5D2_9RHOB</name>
<dbReference type="GO" id="GO:0140359">
    <property type="term" value="F:ABC-type transporter activity"/>
    <property type="evidence" value="ECO:0007669"/>
    <property type="project" value="InterPro"/>
</dbReference>
<dbReference type="InterPro" id="IPR047817">
    <property type="entry name" value="ABC2_TM_bact-type"/>
</dbReference>
<keyword evidence="6 8" id="KW-1133">Transmembrane helix</keyword>
<keyword evidence="5 8" id="KW-0812">Transmembrane</keyword>
<keyword evidence="7 8" id="KW-0472">Membrane</keyword>
<accession>A0A4S3M5D2</accession>
<dbReference type="InterPro" id="IPR013525">
    <property type="entry name" value="ABC2_TM"/>
</dbReference>
<organism evidence="10 11">
    <name type="scientific">Thalassobius vesicularis</name>
    <dbReference type="NCBI Taxonomy" id="1294297"/>
    <lineage>
        <taxon>Bacteria</taxon>
        <taxon>Pseudomonadati</taxon>
        <taxon>Pseudomonadota</taxon>
        <taxon>Alphaproteobacteria</taxon>
        <taxon>Rhodobacterales</taxon>
        <taxon>Roseobacteraceae</taxon>
        <taxon>Thalassovita</taxon>
    </lineage>
</organism>
<feature type="domain" description="ABC transmembrane type-2" evidence="9">
    <location>
        <begin position="132"/>
        <end position="368"/>
    </location>
</feature>
<feature type="transmembrane region" description="Helical" evidence="8">
    <location>
        <begin position="21"/>
        <end position="39"/>
    </location>
</feature>
<dbReference type="RefSeq" id="WP_136340463.1">
    <property type="nucleotide sequence ID" value="NZ_SSMD01000010.1"/>
</dbReference>
<keyword evidence="4" id="KW-1003">Cell membrane</keyword>
<evidence type="ECO:0000256" key="1">
    <source>
        <dbReference type="ARBA" id="ARBA00004651"/>
    </source>
</evidence>
<dbReference type="Gene3D" id="3.40.1710.10">
    <property type="entry name" value="abc type-2 transporter like domain"/>
    <property type="match status" value="1"/>
</dbReference>
<feature type="transmembrane region" description="Helical" evidence="8">
    <location>
        <begin position="286"/>
        <end position="306"/>
    </location>
</feature>
<gene>
    <name evidence="10" type="ORF">E7681_17055</name>
</gene>
<evidence type="ECO:0000313" key="11">
    <source>
        <dbReference type="Proteomes" id="UP000306113"/>
    </source>
</evidence>
<dbReference type="Proteomes" id="UP000306113">
    <property type="component" value="Unassembled WGS sequence"/>
</dbReference>
<evidence type="ECO:0000259" key="9">
    <source>
        <dbReference type="PROSITE" id="PS51012"/>
    </source>
</evidence>
<dbReference type="AlphaFoldDB" id="A0A4S3M5D2"/>
<evidence type="ECO:0000256" key="3">
    <source>
        <dbReference type="ARBA" id="ARBA00022448"/>
    </source>
</evidence>
<sequence>MRAANILHLGIKELRSLLRDPVMLVLIVFAFTFSVYSSATTMPETLNRAPIAIVDEDRSPLSARIVDAFQPPFFLPPDLIDFGQMDARMDAGRDTFALVIPAGFQRDILSGQPAVVQLNVDATRITQAFSGGGYVQAIVTAEVQEFANRHRGDANLPVDLVLRARFNPELDNARFGSVMEIISNVTMLSIILAGAALIRERERGTIEHLLSMPVTPLEIMIAKVWSMGTVVLLASAASLSVVVQGLLGVPVEGSVLLFLSGAALHMFATTSLGIMLATFARSMPQFGLLLVLVLLPLQMLSGGVTPRESMPLAVQTLMLAAPDTHFVMLAQAILYRGAGIGIVWPQFLALAAIGAILFAIALARFRRTIGAMV</sequence>
<feature type="transmembrane region" description="Helical" evidence="8">
    <location>
        <begin position="219"/>
        <end position="243"/>
    </location>
</feature>
<evidence type="ECO:0000256" key="7">
    <source>
        <dbReference type="ARBA" id="ARBA00023136"/>
    </source>
</evidence>
<dbReference type="PANTHER" id="PTHR30294">
    <property type="entry name" value="MEMBRANE COMPONENT OF ABC TRANSPORTER YHHJ-RELATED"/>
    <property type="match status" value="1"/>
</dbReference>
<dbReference type="OrthoDB" id="9784671at2"/>
<feature type="transmembrane region" description="Helical" evidence="8">
    <location>
        <begin position="255"/>
        <end position="279"/>
    </location>
</feature>
<reference evidence="10 11" key="1">
    <citation type="submission" date="2019-04" db="EMBL/GenBank/DDBJ databases">
        <title>Draft genome sequence of Youngimonas vesicularis.</title>
        <authorList>
            <person name="Hameed A."/>
        </authorList>
    </citation>
    <scope>NUCLEOTIDE SEQUENCE [LARGE SCALE GENOMIC DNA]</scope>
    <source>
        <strain evidence="10 11">CC-AMW-E</strain>
    </source>
</reference>
<evidence type="ECO:0000256" key="4">
    <source>
        <dbReference type="ARBA" id="ARBA00022475"/>
    </source>
</evidence>